<dbReference type="WBParaSite" id="PS1159_v2.g21413.t1">
    <property type="protein sequence ID" value="PS1159_v2.g21413.t1"/>
    <property type="gene ID" value="PS1159_v2.g21413"/>
</dbReference>
<dbReference type="Proteomes" id="UP000887580">
    <property type="component" value="Unplaced"/>
</dbReference>
<evidence type="ECO:0000313" key="2">
    <source>
        <dbReference type="WBParaSite" id="PS1159_v2.g21413.t1"/>
    </source>
</evidence>
<evidence type="ECO:0000313" key="1">
    <source>
        <dbReference type="Proteomes" id="UP000887580"/>
    </source>
</evidence>
<name>A0AC35FVS0_9BILA</name>
<sequence length="342" mass="39790">MANEWQQQQNNNYDSFSGENNLAQSHIELESVLEGTSTVSIFSPTFKWKIGNLNLYDFQANPIFDGPRLFAIDHSNNGKIYDVHFSLTSDISNDDDIDEYGHYEIICNFNTPPVKIEYQYIINETIFNGSLIKNPSLNESINNILINVKAFYYITKESKKSGIAISINYENVPTSLRSDLLKLFKNDLDSQFIIECAGEEIMAYKPIMQARSSTFNKLLSNGTDRLRIEDFSPKIVKKVIEFCNFEFIENFENEEKTIFSMARTYKIESLMAYSSKEIIENANNENIIELYKFAEFYNYEPLKKWLLNYIIKNLNEISAFKSLDSDLYKPILKELLKQKKIF</sequence>
<organism evidence="1 2">
    <name type="scientific">Panagrolaimus sp. PS1159</name>
    <dbReference type="NCBI Taxonomy" id="55785"/>
    <lineage>
        <taxon>Eukaryota</taxon>
        <taxon>Metazoa</taxon>
        <taxon>Ecdysozoa</taxon>
        <taxon>Nematoda</taxon>
        <taxon>Chromadorea</taxon>
        <taxon>Rhabditida</taxon>
        <taxon>Tylenchina</taxon>
        <taxon>Panagrolaimomorpha</taxon>
        <taxon>Panagrolaimoidea</taxon>
        <taxon>Panagrolaimidae</taxon>
        <taxon>Panagrolaimus</taxon>
    </lineage>
</organism>
<reference evidence="2" key="1">
    <citation type="submission" date="2022-11" db="UniProtKB">
        <authorList>
            <consortium name="WormBaseParasite"/>
        </authorList>
    </citation>
    <scope>IDENTIFICATION</scope>
</reference>
<accession>A0AC35FVS0</accession>
<proteinExistence type="predicted"/>
<protein>
    <submittedName>
        <fullName evidence="2">BTB domain-containing protein</fullName>
    </submittedName>
</protein>